<dbReference type="GO" id="GO:0016301">
    <property type="term" value="F:kinase activity"/>
    <property type="evidence" value="ECO:0007669"/>
    <property type="project" value="UniProtKB-KW"/>
</dbReference>
<dbReference type="Gene3D" id="2.130.10.10">
    <property type="entry name" value="YVTN repeat-like/Quinoprotein amine dehydrogenase"/>
    <property type="match status" value="3"/>
</dbReference>
<dbReference type="Pfam" id="PF07495">
    <property type="entry name" value="Y_Y_Y"/>
    <property type="match status" value="1"/>
</dbReference>
<keyword evidence="2 5" id="KW-0418">Kinase</keyword>
<dbReference type="PROSITE" id="PS50109">
    <property type="entry name" value="HIS_KIN"/>
    <property type="match status" value="1"/>
</dbReference>
<dbReference type="Gene3D" id="1.20.5.1930">
    <property type="match status" value="1"/>
</dbReference>
<evidence type="ECO:0000313" key="5">
    <source>
        <dbReference type="EMBL" id="UXH80978.1"/>
    </source>
</evidence>
<dbReference type="Proteomes" id="UP001064933">
    <property type="component" value="Chromosome"/>
</dbReference>
<evidence type="ECO:0000256" key="2">
    <source>
        <dbReference type="ARBA" id="ARBA00022777"/>
    </source>
</evidence>
<dbReference type="PANTHER" id="PTHR24421:SF62">
    <property type="entry name" value="SENSORY TRANSDUCTION HISTIDINE KINASE"/>
    <property type="match status" value="1"/>
</dbReference>
<dbReference type="SMART" id="SM00387">
    <property type="entry name" value="HATPase_c"/>
    <property type="match status" value="1"/>
</dbReference>
<dbReference type="SUPFAM" id="SSF55874">
    <property type="entry name" value="ATPase domain of HSP90 chaperone/DNA topoisomerase II/histidine kinase"/>
    <property type="match status" value="1"/>
</dbReference>
<protein>
    <submittedName>
        <fullName evidence="5">Histidine kinase</fullName>
    </submittedName>
</protein>
<evidence type="ECO:0000259" key="4">
    <source>
        <dbReference type="PROSITE" id="PS50109"/>
    </source>
</evidence>
<dbReference type="CDD" id="cd16917">
    <property type="entry name" value="HATPase_UhpB-NarQ-NarX-like"/>
    <property type="match status" value="1"/>
</dbReference>
<keyword evidence="3" id="KW-0902">Two-component regulatory system</keyword>
<dbReference type="InterPro" id="IPR015943">
    <property type="entry name" value="WD40/YVTN_repeat-like_dom_sf"/>
</dbReference>
<evidence type="ECO:0000256" key="3">
    <source>
        <dbReference type="ARBA" id="ARBA00023012"/>
    </source>
</evidence>
<gene>
    <name evidence="5" type="ORF">N4261_20915</name>
</gene>
<dbReference type="SUPFAM" id="SSF63829">
    <property type="entry name" value="Calcium-dependent phosphotriesterase"/>
    <property type="match status" value="2"/>
</dbReference>
<dbReference type="InterPro" id="IPR011712">
    <property type="entry name" value="Sig_transdc_His_kin_sub3_dim/P"/>
</dbReference>
<dbReference type="Pfam" id="PF02518">
    <property type="entry name" value="HATPase_c"/>
    <property type="match status" value="1"/>
</dbReference>
<dbReference type="InterPro" id="IPR003594">
    <property type="entry name" value="HATPase_dom"/>
</dbReference>
<feature type="domain" description="Histidine kinase" evidence="4">
    <location>
        <begin position="879"/>
        <end position="971"/>
    </location>
</feature>
<evidence type="ECO:0000313" key="6">
    <source>
        <dbReference type="Proteomes" id="UP001064933"/>
    </source>
</evidence>
<dbReference type="RefSeq" id="WP_261760795.1">
    <property type="nucleotide sequence ID" value="NZ_CP104562.2"/>
</dbReference>
<proteinExistence type="predicted"/>
<organism evidence="5 6">
    <name type="scientific">Roseateles amylovorans</name>
    <dbReference type="NCBI Taxonomy" id="2978473"/>
    <lineage>
        <taxon>Bacteria</taxon>
        <taxon>Pseudomonadati</taxon>
        <taxon>Pseudomonadota</taxon>
        <taxon>Betaproteobacteria</taxon>
        <taxon>Burkholderiales</taxon>
        <taxon>Sphaerotilaceae</taxon>
        <taxon>Roseateles</taxon>
    </lineage>
</organism>
<dbReference type="InterPro" id="IPR011123">
    <property type="entry name" value="Y_Y_Y"/>
</dbReference>
<keyword evidence="1" id="KW-0808">Transferase</keyword>
<dbReference type="InterPro" id="IPR013783">
    <property type="entry name" value="Ig-like_fold"/>
</dbReference>
<dbReference type="PANTHER" id="PTHR24421">
    <property type="entry name" value="NITRATE/NITRITE SENSOR PROTEIN NARX-RELATED"/>
    <property type="match status" value="1"/>
</dbReference>
<dbReference type="InterPro" id="IPR036890">
    <property type="entry name" value="HATPase_C_sf"/>
</dbReference>
<dbReference type="InterPro" id="IPR050482">
    <property type="entry name" value="Sensor_HK_TwoCompSys"/>
</dbReference>
<accession>A0ABY6BAN1</accession>
<sequence length="1003" mass="111042">MLATGGEAHAHSIHDFEHTGWTNKNGVVGSMIWVDDTPSGLMLLRTSAGYQVFDGTEFHSFSDDAPPPFQDVVQVVGQRAPTGAIYFQDPITRKILRSDGGRVEAVDDKDRAAAMTTRFQFDPRGIGWMGALNQLYRLEGLTVRAVNEEVGLPPNHTLAPLVVSREGALYLTVKQGDVGRLHYLLPGTARFQAMETPLNCYPLVLTPDGNALCASGSGLMRILMERGRPVGVQVLSNRSHGAMTVDRRGRAWMSSRGQLYFAQDWRELLRPGRIDQLIAKGFTVKDGLTSDGIGAIREDNLGQVWIATAAGLDRFRETRLRPVKLPRRKFGFAMLPDPEGGLWAANWDGLVMHLRDGKVEDVPSPTSVTALYAGRDGTVWVASELGLWKRPPGKSFVAVPNPPNFDLHYVRSLAEDDLGALWVQTGRRVVRWKAGQWSEPEGPVVPPPGTFYSIVSDARGRLWFQGRGPDTYVLENNRFKKLPSDANRAKVQVSTVLYSAGDRVWVGHRHGIGAYIGERFVPLRLKAGPVKDITGIVQTSNGDLWFHGRSEAYHVLADQVIAGLEGQPAEVEILSFHDGLTGATNDTEPRPTLVQDSQGLLWFSTTEGLFWLDPTASRETSPAPPAVILRSVQADGMIQAMRDMVSIPPLSGRVEVNYTAAALGVADRIQFRYRLQGVDKDWQQVGTRRSADYTQLAPGLHRFEVAATNERGVWSSAPSVLLIDVQPAWFQTAWFRGTAGFMLLVGLWVAYRLRVRVIARRERVRMGDIAKERERIARDLHDTLLQSMQGVILGFHGLATTLRPDDPVRTSIEGELERADELLGEARDRVRDLRTTGHDAVTLPEALALAATQLKVSARVRVTQDGQPRALEPSARDDLYLIAREALLNAALHANASEIELILRYRWRHMTLTVRDDGAGIPEDVLRRGKREGHFGVIGMRERAERLGGKLSLERLSRGGTRVMVQIPASTIYRSAPGDRRRRFRAAISLRVFLGSGSKPSQL</sequence>
<name>A0ABY6BAN1_9BURK</name>
<dbReference type="Gene3D" id="3.30.565.10">
    <property type="entry name" value="Histidine kinase-like ATPase, C-terminal domain"/>
    <property type="match status" value="1"/>
</dbReference>
<dbReference type="EMBL" id="CP104562">
    <property type="protein sequence ID" value="UXH80978.1"/>
    <property type="molecule type" value="Genomic_DNA"/>
</dbReference>
<dbReference type="Pfam" id="PF07730">
    <property type="entry name" value="HisKA_3"/>
    <property type="match status" value="1"/>
</dbReference>
<keyword evidence="6" id="KW-1185">Reference proteome</keyword>
<evidence type="ECO:0000256" key="1">
    <source>
        <dbReference type="ARBA" id="ARBA00022679"/>
    </source>
</evidence>
<reference evidence="5" key="1">
    <citation type="submission" date="2022-10" db="EMBL/GenBank/DDBJ databases">
        <title>Characterization and whole genome sequencing of a new Roseateles species, isolated from fresh water.</title>
        <authorList>
            <person name="Guliayeva D.Y."/>
            <person name="Akhremchuk A.E."/>
            <person name="Sikolenko M.A."/>
            <person name="Valentovich L.N."/>
            <person name="Sidarenka A.V."/>
        </authorList>
    </citation>
    <scope>NUCLEOTIDE SEQUENCE</scope>
    <source>
        <strain evidence="5">BIM B-1768</strain>
    </source>
</reference>
<dbReference type="Gene3D" id="2.60.40.10">
    <property type="entry name" value="Immunoglobulins"/>
    <property type="match status" value="1"/>
</dbReference>
<dbReference type="InterPro" id="IPR005467">
    <property type="entry name" value="His_kinase_dom"/>
</dbReference>